<feature type="compositionally biased region" description="Polar residues" evidence="1">
    <location>
        <begin position="48"/>
        <end position="64"/>
    </location>
</feature>
<feature type="region of interest" description="Disordered" evidence="1">
    <location>
        <begin position="48"/>
        <end position="74"/>
    </location>
</feature>
<keyword evidence="4" id="KW-1185">Reference proteome</keyword>
<dbReference type="OrthoDB" id="9102188at2"/>
<protein>
    <recommendedName>
        <fullName evidence="5">Lipoprotein</fullName>
    </recommendedName>
</protein>
<gene>
    <name evidence="3" type="ORF">DWB77_04093</name>
</gene>
<dbReference type="KEGG" id="shun:DWB77_04093"/>
<feature type="chain" id="PRO_5039406267" description="Lipoprotein" evidence="2">
    <location>
        <begin position="21"/>
        <end position="221"/>
    </location>
</feature>
<dbReference type="AlphaFoldDB" id="A0A387HDJ1"/>
<evidence type="ECO:0008006" key="5">
    <source>
        <dbReference type="Google" id="ProtNLM"/>
    </source>
</evidence>
<proteinExistence type="predicted"/>
<evidence type="ECO:0000256" key="1">
    <source>
        <dbReference type="SAM" id="MobiDB-lite"/>
    </source>
</evidence>
<dbReference type="EMBL" id="CP032698">
    <property type="protein sequence ID" value="AYG81926.1"/>
    <property type="molecule type" value="Genomic_DNA"/>
</dbReference>
<evidence type="ECO:0000256" key="2">
    <source>
        <dbReference type="SAM" id="SignalP"/>
    </source>
</evidence>
<reference evidence="3 4" key="1">
    <citation type="submission" date="2018-10" db="EMBL/GenBank/DDBJ databases">
        <title>Relationship between Morphology and Antimicrobial Activity in Streptomyces.</title>
        <authorList>
            <person name="Kang H.J."/>
            <person name="Kim S.B."/>
        </authorList>
    </citation>
    <scope>NUCLEOTIDE SEQUENCE [LARGE SCALE GENOMIC DNA]</scope>
    <source>
        <strain evidence="3 4">BH38</strain>
    </source>
</reference>
<dbReference type="Proteomes" id="UP000271554">
    <property type="component" value="Chromosome"/>
</dbReference>
<name>A0A387HDJ1_9ACTN</name>
<accession>A0A387HDJ1</accession>
<evidence type="ECO:0000313" key="3">
    <source>
        <dbReference type="EMBL" id="AYG81926.1"/>
    </source>
</evidence>
<sequence length="221" mass="23295">MALHARTAAAVAGLTMIAAAAVSCSGSQPHSGSASTPPAAAYSHFTAHSGNRQNNSTPAPTETNPPGDIPDNQAYVPYQPASGTFTGFTLKVPEGWARTVGHDTTQFTDKLNTVQITATSASAAPTVASVTSTVVPQLHNQMPKFASPKVSEVDRHAGRVVLLTYQADSAKNPVTGKVARDAFERYAYYRAGHEVDVTLSGPVNADNVDPWRTISDSFAWR</sequence>
<keyword evidence="2" id="KW-0732">Signal</keyword>
<dbReference type="PROSITE" id="PS51257">
    <property type="entry name" value="PROKAR_LIPOPROTEIN"/>
    <property type="match status" value="1"/>
</dbReference>
<feature type="signal peptide" evidence="2">
    <location>
        <begin position="1"/>
        <end position="20"/>
    </location>
</feature>
<dbReference type="RefSeq" id="WP_120722597.1">
    <property type="nucleotide sequence ID" value="NZ_CP032698.1"/>
</dbReference>
<organism evidence="3 4">
    <name type="scientific">Streptomyces hundungensis</name>
    <dbReference type="NCBI Taxonomy" id="1077946"/>
    <lineage>
        <taxon>Bacteria</taxon>
        <taxon>Bacillati</taxon>
        <taxon>Actinomycetota</taxon>
        <taxon>Actinomycetes</taxon>
        <taxon>Kitasatosporales</taxon>
        <taxon>Streptomycetaceae</taxon>
        <taxon>Streptomyces</taxon>
    </lineage>
</organism>
<evidence type="ECO:0000313" key="4">
    <source>
        <dbReference type="Proteomes" id="UP000271554"/>
    </source>
</evidence>